<dbReference type="SMART" id="SM00354">
    <property type="entry name" value="HTH_LACI"/>
    <property type="match status" value="1"/>
</dbReference>
<accession>A0A261FVH8</accession>
<dbReference type="EMBL" id="MWWX01000002">
    <property type="protein sequence ID" value="OZG63138.1"/>
    <property type="molecule type" value="Genomic_DNA"/>
</dbReference>
<dbReference type="Pfam" id="PF13377">
    <property type="entry name" value="Peripla_BP_3"/>
    <property type="match status" value="1"/>
</dbReference>
<evidence type="ECO:0000259" key="4">
    <source>
        <dbReference type="PROSITE" id="PS50932"/>
    </source>
</evidence>
<evidence type="ECO:0000313" key="5">
    <source>
        <dbReference type="EMBL" id="OZG63138.1"/>
    </source>
</evidence>
<dbReference type="InterPro" id="IPR028082">
    <property type="entry name" value="Peripla_BP_I"/>
</dbReference>
<dbReference type="PANTHER" id="PTHR30146:SF138">
    <property type="entry name" value="TRANSCRIPTIONAL REGULATORY PROTEIN"/>
    <property type="match status" value="1"/>
</dbReference>
<sequence length="341" mass="36153">MSAPDPESTVTIRDVAEAAGVSISTVSRAFARPGRVSASTAKRVFAAADALGYRARAVDTPAPADGGRLHGILAISVADIANPVFADYVKSAQHQCMRKGFGLMVIDAEETGAIERNALQLAHAHVDGFILASSRASDVTIRKIAEIKPAVTINRPVRGLQSISGDPTPGLTDAIERLIALGHDSLTYLSGPVASWQDGIRWRTISELCARRHITLKRIPGAEPTYAGGYGVAAKFLGNPTTAVIAYNDVVAIGFMAALRARGYSVPDDVSVIGVDDLPVSLLVDPRLSSVRLPRKQLAQHAVDALIGRLHHTVLHPNLEPVMLPSAFVERVSIGPAHPCR</sequence>
<dbReference type="CDD" id="cd06267">
    <property type="entry name" value="PBP1_LacI_sugar_binding-like"/>
    <property type="match status" value="1"/>
</dbReference>
<dbReference type="SUPFAM" id="SSF47413">
    <property type="entry name" value="lambda repressor-like DNA-binding domains"/>
    <property type="match status" value="1"/>
</dbReference>
<dbReference type="PROSITE" id="PS50932">
    <property type="entry name" value="HTH_LACI_2"/>
    <property type="match status" value="1"/>
</dbReference>
<comment type="caution">
    <text evidence="5">The sequence shown here is derived from an EMBL/GenBank/DDBJ whole genome shotgun (WGS) entry which is preliminary data.</text>
</comment>
<dbReference type="Proteomes" id="UP000216352">
    <property type="component" value="Unassembled WGS sequence"/>
</dbReference>
<evidence type="ECO:0000313" key="6">
    <source>
        <dbReference type="Proteomes" id="UP000216352"/>
    </source>
</evidence>
<dbReference type="OrthoDB" id="3258243at2"/>
<keyword evidence="1" id="KW-0805">Transcription regulation</keyword>
<dbReference type="Gene3D" id="1.10.260.40">
    <property type="entry name" value="lambda repressor-like DNA-binding domains"/>
    <property type="match status" value="1"/>
</dbReference>
<dbReference type="SUPFAM" id="SSF53822">
    <property type="entry name" value="Periplasmic binding protein-like I"/>
    <property type="match status" value="1"/>
</dbReference>
<dbReference type="InterPro" id="IPR010982">
    <property type="entry name" value="Lambda_DNA-bd_dom_sf"/>
</dbReference>
<dbReference type="GO" id="GO:0000976">
    <property type="term" value="F:transcription cis-regulatory region binding"/>
    <property type="evidence" value="ECO:0007669"/>
    <property type="project" value="TreeGrafter"/>
</dbReference>
<feature type="domain" description="HTH lacI-type" evidence="4">
    <location>
        <begin position="10"/>
        <end position="58"/>
    </location>
</feature>
<dbReference type="Gene3D" id="3.40.50.2300">
    <property type="match status" value="2"/>
</dbReference>
<evidence type="ECO:0000256" key="3">
    <source>
        <dbReference type="ARBA" id="ARBA00023163"/>
    </source>
</evidence>
<protein>
    <submittedName>
        <fullName evidence="5">LacI family transcriptional regulator</fullName>
    </submittedName>
</protein>
<keyword evidence="6" id="KW-1185">Reference proteome</keyword>
<dbReference type="CDD" id="cd01392">
    <property type="entry name" value="HTH_LacI"/>
    <property type="match status" value="1"/>
</dbReference>
<reference evidence="5 6" key="1">
    <citation type="journal article" date="2017" name="BMC Genomics">
        <title>Comparative genomic and phylogenomic analyses of the Bifidobacteriaceae family.</title>
        <authorList>
            <person name="Lugli G.A."/>
            <person name="Milani C."/>
            <person name="Turroni F."/>
            <person name="Duranti S."/>
            <person name="Mancabelli L."/>
            <person name="Mangifesta M."/>
            <person name="Ferrario C."/>
            <person name="Modesto M."/>
            <person name="Mattarelli P."/>
            <person name="Jiri K."/>
            <person name="van Sinderen D."/>
            <person name="Ventura M."/>
        </authorList>
    </citation>
    <scope>NUCLEOTIDE SEQUENCE [LARGE SCALE GENOMIC DNA]</scope>
    <source>
        <strain evidence="5 6">DSM 28807</strain>
    </source>
</reference>
<keyword evidence="3" id="KW-0804">Transcription</keyword>
<dbReference type="InterPro" id="IPR000843">
    <property type="entry name" value="HTH_LacI"/>
</dbReference>
<dbReference type="GO" id="GO:0003700">
    <property type="term" value="F:DNA-binding transcription factor activity"/>
    <property type="evidence" value="ECO:0007669"/>
    <property type="project" value="TreeGrafter"/>
</dbReference>
<organism evidence="5 6">
    <name type="scientific">Bifidobacterium lemurum</name>
    <dbReference type="NCBI Taxonomy" id="1603886"/>
    <lineage>
        <taxon>Bacteria</taxon>
        <taxon>Bacillati</taxon>
        <taxon>Actinomycetota</taxon>
        <taxon>Actinomycetes</taxon>
        <taxon>Bifidobacteriales</taxon>
        <taxon>Bifidobacteriaceae</taxon>
        <taxon>Bifidobacterium</taxon>
    </lineage>
</organism>
<dbReference type="AlphaFoldDB" id="A0A261FVH8"/>
<name>A0A261FVH8_9BIFI</name>
<evidence type="ECO:0000256" key="2">
    <source>
        <dbReference type="ARBA" id="ARBA00023125"/>
    </source>
</evidence>
<dbReference type="RefSeq" id="WP_072724925.1">
    <property type="nucleotide sequence ID" value="NZ_BDIS01000011.1"/>
</dbReference>
<dbReference type="PANTHER" id="PTHR30146">
    <property type="entry name" value="LACI-RELATED TRANSCRIPTIONAL REPRESSOR"/>
    <property type="match status" value="1"/>
</dbReference>
<gene>
    <name evidence="5" type="ORF">BLEM_0403</name>
</gene>
<dbReference type="STRING" id="1603886.GCA_001895165_00915"/>
<proteinExistence type="predicted"/>
<keyword evidence="2" id="KW-0238">DNA-binding</keyword>
<dbReference type="InterPro" id="IPR046335">
    <property type="entry name" value="LacI/GalR-like_sensor"/>
</dbReference>
<evidence type="ECO:0000256" key="1">
    <source>
        <dbReference type="ARBA" id="ARBA00023015"/>
    </source>
</evidence>
<dbReference type="Pfam" id="PF00356">
    <property type="entry name" value="LacI"/>
    <property type="match status" value="1"/>
</dbReference>